<proteinExistence type="predicted"/>
<dbReference type="RefSeq" id="XP_019631785.1">
    <property type="nucleotide sequence ID" value="XM_019776226.1"/>
</dbReference>
<dbReference type="Proteomes" id="UP000515135">
    <property type="component" value="Unplaced"/>
</dbReference>
<dbReference type="OrthoDB" id="10269576at2759"/>
<accession>A0A6P4YQQ9</accession>
<name>A0A6P4YQQ9_BRABE</name>
<reference evidence="2" key="1">
    <citation type="submission" date="2025-08" db="UniProtKB">
        <authorList>
            <consortium name="RefSeq"/>
        </authorList>
    </citation>
    <scope>IDENTIFICATION</scope>
    <source>
        <tissue evidence="2">Gonad</tissue>
    </source>
</reference>
<evidence type="ECO:0000313" key="1">
    <source>
        <dbReference type="Proteomes" id="UP000515135"/>
    </source>
</evidence>
<protein>
    <submittedName>
        <fullName evidence="2">Uncharacterized protein LOC109475557</fullName>
    </submittedName>
</protein>
<keyword evidence="1" id="KW-1185">Reference proteome</keyword>
<organism evidence="1 2">
    <name type="scientific">Branchiostoma belcheri</name>
    <name type="common">Amphioxus</name>
    <dbReference type="NCBI Taxonomy" id="7741"/>
    <lineage>
        <taxon>Eukaryota</taxon>
        <taxon>Metazoa</taxon>
        <taxon>Chordata</taxon>
        <taxon>Cephalochordata</taxon>
        <taxon>Leptocardii</taxon>
        <taxon>Amphioxiformes</taxon>
        <taxon>Branchiostomatidae</taxon>
        <taxon>Branchiostoma</taxon>
    </lineage>
</organism>
<gene>
    <name evidence="2" type="primary">LOC109475557</name>
</gene>
<dbReference type="AlphaFoldDB" id="A0A6P4YQQ9"/>
<evidence type="ECO:0000313" key="2">
    <source>
        <dbReference type="RefSeq" id="XP_019631785.1"/>
    </source>
</evidence>
<sequence length="119" mass="13677">MLLKHLSLERQEFILQSQLNNEEQEMGLLWPMGSPHLDSVSHNNLAPYSLFPSSQTWRSDNNTISYWQAADSSRTWHSSKTFLPNLVLRKACITSGFRCIQLLFQGSDEMMGMQGWSPD</sequence>
<dbReference type="GeneID" id="109475557"/>
<dbReference type="KEGG" id="bbel:109475557"/>